<gene>
    <name evidence="1" type="ORF">AG1IA_02540</name>
</gene>
<sequence length="53" mass="5631">MKSAGINKVPGPTYLGDQVGCNDVHGLAWFEVLVQEGEDAAVWEETEVAVVGD</sequence>
<dbReference type="Proteomes" id="UP000011668">
    <property type="component" value="Unassembled WGS sequence"/>
</dbReference>
<protein>
    <submittedName>
        <fullName evidence="1">Uncharacterized protein</fullName>
    </submittedName>
</protein>
<evidence type="ECO:0000313" key="1">
    <source>
        <dbReference type="EMBL" id="ELU43433.1"/>
    </source>
</evidence>
<accession>L8X339</accession>
<keyword evidence="2" id="KW-1185">Reference proteome</keyword>
<dbReference type="HOGENOM" id="CLU_3070327_0_0_1"/>
<dbReference type="EMBL" id="AFRT01000545">
    <property type="protein sequence ID" value="ELU43433.1"/>
    <property type="molecule type" value="Genomic_DNA"/>
</dbReference>
<name>L8X339_THACA</name>
<comment type="caution">
    <text evidence="1">The sequence shown here is derived from an EMBL/GenBank/DDBJ whole genome shotgun (WGS) entry which is preliminary data.</text>
</comment>
<reference evidence="1 2" key="1">
    <citation type="journal article" date="2013" name="Nat. Commun.">
        <title>The evolution and pathogenic mechanisms of the rice sheath blight pathogen.</title>
        <authorList>
            <person name="Zheng A."/>
            <person name="Lin R."/>
            <person name="Xu L."/>
            <person name="Qin P."/>
            <person name="Tang C."/>
            <person name="Ai P."/>
            <person name="Zhang D."/>
            <person name="Liu Y."/>
            <person name="Sun Z."/>
            <person name="Feng H."/>
            <person name="Wang Y."/>
            <person name="Chen Y."/>
            <person name="Liang X."/>
            <person name="Fu R."/>
            <person name="Li Q."/>
            <person name="Zhang J."/>
            <person name="Yu X."/>
            <person name="Xie Z."/>
            <person name="Ding L."/>
            <person name="Guan P."/>
            <person name="Tang J."/>
            <person name="Liang Y."/>
            <person name="Wang S."/>
            <person name="Deng Q."/>
            <person name="Li S."/>
            <person name="Zhu J."/>
            <person name="Wang L."/>
            <person name="Liu H."/>
            <person name="Li P."/>
        </authorList>
    </citation>
    <scope>NUCLEOTIDE SEQUENCE [LARGE SCALE GENOMIC DNA]</scope>
    <source>
        <strain evidence="2">AG-1 IA</strain>
    </source>
</reference>
<proteinExistence type="predicted"/>
<evidence type="ECO:0000313" key="2">
    <source>
        <dbReference type="Proteomes" id="UP000011668"/>
    </source>
</evidence>
<dbReference type="AlphaFoldDB" id="L8X339"/>
<organism evidence="1 2">
    <name type="scientific">Thanatephorus cucumeris (strain AG1-IA)</name>
    <name type="common">Rice sheath blight fungus</name>
    <name type="synonym">Rhizoctonia solani</name>
    <dbReference type="NCBI Taxonomy" id="983506"/>
    <lineage>
        <taxon>Eukaryota</taxon>
        <taxon>Fungi</taxon>
        <taxon>Dikarya</taxon>
        <taxon>Basidiomycota</taxon>
        <taxon>Agaricomycotina</taxon>
        <taxon>Agaricomycetes</taxon>
        <taxon>Cantharellales</taxon>
        <taxon>Ceratobasidiaceae</taxon>
        <taxon>Rhizoctonia</taxon>
        <taxon>Rhizoctonia solani AG-1</taxon>
    </lineage>
</organism>